<organism evidence="9">
    <name type="scientific">uncultured bacterium fosmid pJB18D1_contig I</name>
    <dbReference type="NCBI Taxonomy" id="1478057"/>
    <lineage>
        <taxon>Bacteria</taxon>
        <taxon>environmental samples</taxon>
    </lineage>
</organism>
<dbReference type="InterPro" id="IPR008979">
    <property type="entry name" value="Galactose-bd-like_sf"/>
</dbReference>
<name>A0A0H3U7F9_9BACT</name>
<feature type="region of interest" description="Disordered" evidence="7">
    <location>
        <begin position="41"/>
        <end position="103"/>
    </location>
</feature>
<protein>
    <submittedName>
        <fullName evidence="9">Putative endoglucanase 3</fullName>
    </submittedName>
</protein>
<keyword evidence="4" id="KW-0119">Carbohydrate metabolism</keyword>
<dbReference type="InterPro" id="IPR018087">
    <property type="entry name" value="Glyco_hydro_5_CS"/>
</dbReference>
<dbReference type="PANTHER" id="PTHR31297:SF41">
    <property type="entry name" value="ENDOGLUCANASE, PUTATIVE (AFU_ORTHOLOGUE AFUA_5G01830)-RELATED"/>
    <property type="match status" value="1"/>
</dbReference>
<comment type="similarity">
    <text evidence="1">Belongs to the glycosyl hydrolase 5 (cellulase A) family.</text>
</comment>
<keyword evidence="2" id="KW-0378">Hydrolase</keyword>
<evidence type="ECO:0000313" key="9">
    <source>
        <dbReference type="EMBL" id="AIF26420.1"/>
    </source>
</evidence>
<sequence>MDIELTSVKSQFFNEELMNFKKKAILGLSAAALAMMATACSDDSSNKPSTPADEPIVNPDPTVTDPTQDPTANDPTQTPTTGDSTTTPADNTPATTITTPTGLGLLVDDFEDGNATSENIGPNAGWYTYSDVDNGGASVITTPENDDGYPTVTPADNGTQFGFKVNYTLDVGDYEYDPYVGWGVQVPEDDANAKFGGITYWYKGGAHEIHIEVSDVEDYDVHLMKFSASRVWKQAVVRFKDLTQGGWGVEVPFNAAHIKAISFQAKGSKTKVSSDSLFIDNIYLQDTSEVEKDQPDMTINPATPPKVTEYTEAAIAISNPLQAKAMKYLDKGVNFTNWLENADGKFTEFKHGEADVKLLSESGFKSLRLPIDLDLYVTNRKAFLGDSTGATALEFDDVALFTVLDSFVDWTKKYNMSFVIDYHEYDNSYNATSAKSATYLKMMAGVWQHVAEHYATNDREDLFFELLNEPDMTSGAVKAADWTLAAQGMIDAIRSVDTKHTILFGDIKWYSAEELAKRTELLKDDNTIYVIHTYEPFAFTHQGGSWTDYATIKNLPFPYDPEKWSTVSGDFGVVKSTKSYVKTAIKNYYKTGNKETIMNLVLKAKLWAAKNNVPVIINEFGALNLRSTAESRLNYLTAMREVSEALQVPLTHWGYTGNFSVVEDGKLIEGIAEALGLGQ</sequence>
<accession>A0A0H3U7F9</accession>
<keyword evidence="3" id="KW-0136">Cellulose degradation</keyword>
<dbReference type="InterPro" id="IPR050386">
    <property type="entry name" value="Glycosyl_hydrolase_5"/>
</dbReference>
<dbReference type="InterPro" id="IPR017853">
    <property type="entry name" value="GH"/>
</dbReference>
<dbReference type="SUPFAM" id="SSF51445">
    <property type="entry name" value="(Trans)glycosidases"/>
    <property type="match status" value="1"/>
</dbReference>
<keyword evidence="6" id="KW-0624">Polysaccharide degradation</keyword>
<feature type="compositionally biased region" description="Low complexity" evidence="7">
    <location>
        <begin position="59"/>
        <end position="101"/>
    </location>
</feature>
<evidence type="ECO:0000256" key="6">
    <source>
        <dbReference type="ARBA" id="ARBA00023326"/>
    </source>
</evidence>
<dbReference type="GO" id="GO:0009986">
    <property type="term" value="C:cell surface"/>
    <property type="evidence" value="ECO:0007669"/>
    <property type="project" value="TreeGrafter"/>
</dbReference>
<proteinExistence type="inferred from homology"/>
<evidence type="ECO:0000256" key="2">
    <source>
        <dbReference type="ARBA" id="ARBA00022801"/>
    </source>
</evidence>
<dbReference type="Pfam" id="PF00150">
    <property type="entry name" value="Cellulase"/>
    <property type="match status" value="1"/>
</dbReference>
<evidence type="ECO:0000256" key="5">
    <source>
        <dbReference type="ARBA" id="ARBA00023295"/>
    </source>
</evidence>
<dbReference type="AlphaFoldDB" id="A0A0H3U7F9"/>
<evidence type="ECO:0000256" key="3">
    <source>
        <dbReference type="ARBA" id="ARBA00023001"/>
    </source>
</evidence>
<dbReference type="GO" id="GO:0005576">
    <property type="term" value="C:extracellular region"/>
    <property type="evidence" value="ECO:0007669"/>
    <property type="project" value="TreeGrafter"/>
</dbReference>
<dbReference type="InterPro" id="IPR001547">
    <property type="entry name" value="Glyco_hydro_5"/>
</dbReference>
<dbReference type="Gene3D" id="3.20.20.80">
    <property type="entry name" value="Glycosidases"/>
    <property type="match status" value="1"/>
</dbReference>
<dbReference type="EMBL" id="KF540231">
    <property type="protein sequence ID" value="AIF26420.1"/>
    <property type="molecule type" value="Genomic_DNA"/>
</dbReference>
<evidence type="ECO:0000256" key="4">
    <source>
        <dbReference type="ARBA" id="ARBA00023277"/>
    </source>
</evidence>
<feature type="domain" description="Glycoside hydrolase family 5" evidence="8">
    <location>
        <begin position="351"/>
        <end position="641"/>
    </location>
</feature>
<dbReference type="PANTHER" id="PTHR31297">
    <property type="entry name" value="GLUCAN ENDO-1,6-BETA-GLUCOSIDASE B"/>
    <property type="match status" value="1"/>
</dbReference>
<keyword evidence="5" id="KW-0326">Glycosidase</keyword>
<dbReference type="GO" id="GO:0008422">
    <property type="term" value="F:beta-glucosidase activity"/>
    <property type="evidence" value="ECO:0007669"/>
    <property type="project" value="TreeGrafter"/>
</dbReference>
<evidence type="ECO:0000259" key="8">
    <source>
        <dbReference type="Pfam" id="PF00150"/>
    </source>
</evidence>
<dbReference type="PROSITE" id="PS00659">
    <property type="entry name" value="GLYCOSYL_HYDROL_F5"/>
    <property type="match status" value="1"/>
</dbReference>
<evidence type="ECO:0000256" key="1">
    <source>
        <dbReference type="ARBA" id="ARBA00005641"/>
    </source>
</evidence>
<reference evidence="9" key="1">
    <citation type="submission" date="2013-08" db="EMBL/GenBank/DDBJ databases">
        <title>Comparison of modified E. coli strains.</title>
        <authorList>
            <person name="Juergensen J."/>
            <person name="Bonge A."/>
            <person name="Streit W.R."/>
        </authorList>
    </citation>
    <scope>NUCLEOTIDE SEQUENCE</scope>
</reference>
<dbReference type="SUPFAM" id="SSF49785">
    <property type="entry name" value="Galactose-binding domain-like"/>
    <property type="match status" value="1"/>
</dbReference>
<dbReference type="GO" id="GO:0030245">
    <property type="term" value="P:cellulose catabolic process"/>
    <property type="evidence" value="ECO:0007669"/>
    <property type="project" value="UniProtKB-KW"/>
</dbReference>
<evidence type="ECO:0000256" key="7">
    <source>
        <dbReference type="SAM" id="MobiDB-lite"/>
    </source>
</evidence>